<feature type="domain" description="Plant heme peroxidase family profile" evidence="19">
    <location>
        <begin position="24"/>
        <end position="326"/>
    </location>
</feature>
<accession>A0A3S3PQZ1</accession>
<dbReference type="GO" id="GO:0046872">
    <property type="term" value="F:metal ion binding"/>
    <property type="evidence" value="ECO:0007669"/>
    <property type="project" value="UniProtKB-KW"/>
</dbReference>
<sequence>MSPHLLFVVTALVMAPLFWGSNGQLNATFYSGTCPNVSSIVRGVIQTALQSDARIGASLIRLHFHDCFVNGCDGSLLLDNSSSIVSEKGAAPNVNSTRGFNVVDNIKTALESACPGVVSCADILAISAEASVSLAGGPTWNVLLGRRDSTTASLSGANTAIPAPSEGLANITAKFAAVGLNSTDLVALSGAHTFGRAQCRTFINRLYNFSGTGNPDPTLNTTYLATLQQTCPQNGTQTTVTNLDPTTPNTFDSNYYTNLQSNTGLLQSDQELLSTSGSATIAIVNSFASSQTTFFQSFAASMINMGNISPLTGTSGEIRTDCKKVNGITALVMAPLLRGSNGQLSATFYAGTCPNVSSIVQGVIQTALQSDPRIAASLVRLHFHDCFVDGCDGSLLLDNSSSIVTEKDALPNVNSTRGFDVVDNIKTALESACPGVVSCADILAIAAEASVSLSGGPTWNVLLGRRDSTTANRDGANSALPGPTEGLANITAKFAAVGLNITDVVALSGAHTFGRAQCRTFINRLYNFSSTGNPDPSVNTTYLATLQQTCPQSGDLSTLANLDLTTPDTFDSNYFTNLQSNTSLLQSDQELFSTSGSATIAIVNSFASNQTTFFQSFGASMINMGNISPLTGTSGEIRTDCKRVNGS</sequence>
<dbReference type="Gene3D" id="1.10.420.10">
    <property type="entry name" value="Peroxidase, domain 2"/>
    <property type="match status" value="2"/>
</dbReference>
<keyword evidence="12" id="KW-0376">Hydrogen peroxide</keyword>
<dbReference type="InterPro" id="IPR010255">
    <property type="entry name" value="Haem_peroxidase_sf"/>
</dbReference>
<feature type="disulfide bond" evidence="17">
    <location>
        <begin position="34"/>
        <end position="114"/>
    </location>
</feature>
<dbReference type="FunFam" id="1.10.520.10:FF:000009">
    <property type="entry name" value="Peroxidase"/>
    <property type="match status" value="1"/>
</dbReference>
<dbReference type="STRING" id="337451.A0A3S3PQZ1"/>
<evidence type="ECO:0000256" key="8">
    <source>
        <dbReference type="ARBA" id="ARBA00023002"/>
    </source>
</evidence>
<feature type="disulfide bond" evidence="17">
    <location>
        <begin position="67"/>
        <end position="72"/>
    </location>
</feature>
<dbReference type="Proteomes" id="UP000283530">
    <property type="component" value="Unassembled WGS sequence"/>
</dbReference>
<dbReference type="PRINTS" id="PR00458">
    <property type="entry name" value="PEROXIDASE"/>
</dbReference>
<feature type="binding site" description="axial binding residue" evidence="15">
    <location>
        <position position="192"/>
    </location>
    <ligand>
        <name>heme b</name>
        <dbReference type="ChEBI" id="CHEBI:60344"/>
    </ligand>
    <ligandPart>
        <name>Fe</name>
        <dbReference type="ChEBI" id="CHEBI:18248"/>
    </ligandPart>
</feature>
<evidence type="ECO:0000256" key="13">
    <source>
        <dbReference type="PIRSR" id="PIRSR600823-1"/>
    </source>
</evidence>
<evidence type="ECO:0000256" key="3">
    <source>
        <dbReference type="ARBA" id="ARBA00012313"/>
    </source>
</evidence>
<dbReference type="FunFam" id="1.10.520.10:FF:000001">
    <property type="entry name" value="Peroxidase"/>
    <property type="match status" value="1"/>
</dbReference>
<dbReference type="GO" id="GO:0140825">
    <property type="term" value="F:lactoperoxidase activity"/>
    <property type="evidence" value="ECO:0007669"/>
    <property type="project" value="UniProtKB-EC"/>
</dbReference>
<evidence type="ECO:0000256" key="6">
    <source>
        <dbReference type="ARBA" id="ARBA00022723"/>
    </source>
</evidence>
<feature type="binding site" evidence="15">
    <location>
        <position position="73"/>
    </location>
    <ligand>
        <name>Ca(2+)</name>
        <dbReference type="ChEBI" id="CHEBI:29108"/>
        <label>1</label>
    </ligand>
</feature>
<feature type="active site" description="Proton acceptor" evidence="13">
    <location>
        <position position="65"/>
    </location>
</feature>
<feature type="binding site" evidence="15">
    <location>
        <position position="71"/>
    </location>
    <ligand>
        <name>Ca(2+)</name>
        <dbReference type="ChEBI" id="CHEBI:29108"/>
        <label>1</label>
    </ligand>
</feature>
<dbReference type="PROSITE" id="PS00436">
    <property type="entry name" value="PEROXIDASE_2"/>
    <property type="match status" value="2"/>
</dbReference>
<evidence type="ECO:0000313" key="20">
    <source>
        <dbReference type="EMBL" id="RWR95936.1"/>
    </source>
</evidence>
<keyword evidence="5" id="KW-0349">Heme</keyword>
<evidence type="ECO:0000256" key="11">
    <source>
        <dbReference type="ARBA" id="ARBA00023180"/>
    </source>
</evidence>
<evidence type="ECO:0000256" key="4">
    <source>
        <dbReference type="ARBA" id="ARBA00022559"/>
    </source>
</evidence>
<dbReference type="PRINTS" id="PR00461">
    <property type="entry name" value="PLPEROXIDASE"/>
</dbReference>
<feature type="site" description="Transition state stabilizer" evidence="16">
    <location>
        <position position="61"/>
    </location>
</feature>
<dbReference type="OrthoDB" id="2113341at2759"/>
<feature type="chain" id="PRO_5018772725" description="peroxidase" evidence="18">
    <location>
        <begin position="24"/>
        <end position="647"/>
    </location>
</feature>
<dbReference type="PANTHER" id="PTHR31388">
    <property type="entry name" value="PEROXIDASE 72-RELATED"/>
    <property type="match status" value="1"/>
</dbReference>
<keyword evidence="8" id="KW-0560">Oxidoreductase</keyword>
<keyword evidence="21" id="KW-1185">Reference proteome</keyword>
<keyword evidence="11" id="KW-0325">Glycoprotein</keyword>
<keyword evidence="18" id="KW-0732">Signal</keyword>
<feature type="binding site" evidence="14">
    <location>
        <position position="162"/>
    </location>
    <ligand>
        <name>substrate</name>
    </ligand>
</feature>
<dbReference type="PANTHER" id="PTHR31388:SF139">
    <property type="entry name" value="PEROXIDASE 53"/>
    <property type="match status" value="1"/>
</dbReference>
<dbReference type="InterPro" id="IPR019794">
    <property type="entry name" value="Peroxidases_AS"/>
</dbReference>
<dbReference type="PROSITE" id="PS00435">
    <property type="entry name" value="PEROXIDASE_1"/>
    <property type="match status" value="2"/>
</dbReference>
<evidence type="ECO:0000256" key="16">
    <source>
        <dbReference type="PIRSR" id="PIRSR600823-4"/>
    </source>
</evidence>
<dbReference type="EMBL" id="QPKB01000011">
    <property type="protein sequence ID" value="RWR95936.1"/>
    <property type="molecule type" value="Genomic_DNA"/>
</dbReference>
<proteinExistence type="inferred from homology"/>
<keyword evidence="10 17" id="KW-1015">Disulfide bond</keyword>
<feature type="binding site" evidence="15">
    <location>
        <position position="87"/>
    </location>
    <ligand>
        <name>Ca(2+)</name>
        <dbReference type="ChEBI" id="CHEBI:29108"/>
        <label>1</label>
    </ligand>
</feature>
<evidence type="ECO:0000256" key="12">
    <source>
        <dbReference type="ARBA" id="ARBA00023324"/>
    </source>
</evidence>
<dbReference type="CDD" id="cd00693">
    <property type="entry name" value="secretory_peroxidase"/>
    <property type="match status" value="2"/>
</dbReference>
<feature type="disulfide bond" evidence="17">
    <location>
        <begin position="120"/>
        <end position="322"/>
    </location>
</feature>
<dbReference type="GO" id="GO:0042744">
    <property type="term" value="P:hydrogen peroxide catabolic process"/>
    <property type="evidence" value="ECO:0007669"/>
    <property type="project" value="UniProtKB-KW"/>
</dbReference>
<keyword evidence="9 15" id="KW-0408">Iron</keyword>
<comment type="cofactor">
    <cofactor evidence="15">
        <name>heme b</name>
        <dbReference type="ChEBI" id="CHEBI:60344"/>
    </cofactor>
    <text evidence="15">Binds 1 heme b (iron(II)-protoporphyrin IX) group per subunit.</text>
</comment>
<feature type="binding site" evidence="15">
    <location>
        <position position="69"/>
    </location>
    <ligand>
        <name>Ca(2+)</name>
        <dbReference type="ChEBI" id="CHEBI:29108"/>
        <label>1</label>
    </ligand>
</feature>
<evidence type="ECO:0000259" key="19">
    <source>
        <dbReference type="PROSITE" id="PS50873"/>
    </source>
</evidence>
<name>A0A3S3PQZ1_9MAGN</name>
<protein>
    <recommendedName>
        <fullName evidence="3">peroxidase</fullName>
        <ecNumber evidence="3">1.11.1.7</ecNumber>
    </recommendedName>
</protein>
<gene>
    <name evidence="20" type="ORF">CKAN_02529800</name>
</gene>
<dbReference type="GO" id="GO:0020037">
    <property type="term" value="F:heme binding"/>
    <property type="evidence" value="ECO:0007669"/>
    <property type="project" value="InterPro"/>
</dbReference>
<dbReference type="Gene3D" id="1.10.520.10">
    <property type="match status" value="2"/>
</dbReference>
<evidence type="ECO:0000256" key="2">
    <source>
        <dbReference type="ARBA" id="ARBA00006873"/>
    </source>
</evidence>
<dbReference type="EC" id="1.11.1.7" evidence="3"/>
<feature type="signal peptide" evidence="18">
    <location>
        <begin position="1"/>
        <end position="23"/>
    </location>
</feature>
<evidence type="ECO:0000256" key="18">
    <source>
        <dbReference type="SAM" id="SignalP"/>
    </source>
</evidence>
<keyword evidence="4 20" id="KW-0575">Peroxidase</keyword>
<feature type="binding site" evidence="15">
    <location>
        <position position="247"/>
    </location>
    <ligand>
        <name>Ca(2+)</name>
        <dbReference type="ChEBI" id="CHEBI:29108"/>
        <label>2</label>
    </ligand>
</feature>
<reference evidence="20 21" key="1">
    <citation type="journal article" date="2019" name="Nat. Plants">
        <title>Stout camphor tree genome fills gaps in understanding of flowering plant genome evolution.</title>
        <authorList>
            <person name="Chaw S.M."/>
            <person name="Liu Y.C."/>
            <person name="Wu Y.W."/>
            <person name="Wang H.Y."/>
            <person name="Lin C.I."/>
            <person name="Wu C.S."/>
            <person name="Ke H.M."/>
            <person name="Chang L.Y."/>
            <person name="Hsu C.Y."/>
            <person name="Yang H.T."/>
            <person name="Sudianto E."/>
            <person name="Hsu M.H."/>
            <person name="Wu K.P."/>
            <person name="Wang L.N."/>
            <person name="Leebens-Mack J.H."/>
            <person name="Tsai I.J."/>
        </authorList>
    </citation>
    <scope>NUCLEOTIDE SEQUENCE [LARGE SCALE GENOMIC DNA]</scope>
    <source>
        <strain evidence="21">cv. Chaw 1501</strain>
        <tissue evidence="20">Young leaves</tissue>
    </source>
</reference>
<evidence type="ECO:0000256" key="17">
    <source>
        <dbReference type="PIRSR" id="PIRSR600823-5"/>
    </source>
</evidence>
<keyword evidence="7 15" id="KW-0106">Calcium</keyword>
<comment type="cofactor">
    <cofactor evidence="15">
        <name>Ca(2+)</name>
        <dbReference type="ChEBI" id="CHEBI:29108"/>
    </cofactor>
    <text evidence="15">Binds 2 calcium ions per subunit.</text>
</comment>
<feature type="domain" description="Plant heme peroxidase family profile" evidence="19">
    <location>
        <begin position="343"/>
        <end position="645"/>
    </location>
</feature>
<evidence type="ECO:0000256" key="15">
    <source>
        <dbReference type="PIRSR" id="PIRSR600823-3"/>
    </source>
</evidence>
<evidence type="ECO:0000256" key="10">
    <source>
        <dbReference type="ARBA" id="ARBA00023157"/>
    </source>
</evidence>
<feature type="binding site" evidence="15">
    <location>
        <position position="75"/>
    </location>
    <ligand>
        <name>Ca(2+)</name>
        <dbReference type="ChEBI" id="CHEBI:29108"/>
        <label>1</label>
    </ligand>
</feature>
<feature type="binding site" evidence="15">
    <location>
        <position position="66"/>
    </location>
    <ligand>
        <name>Ca(2+)</name>
        <dbReference type="ChEBI" id="CHEBI:29108"/>
        <label>1</label>
    </ligand>
</feature>
<keyword evidence="6 15" id="KW-0479">Metal-binding</keyword>
<comment type="catalytic activity">
    <reaction evidence="1">
        <text>2 a phenolic donor + H2O2 = 2 a phenolic radical donor + 2 H2O</text>
        <dbReference type="Rhea" id="RHEA:56136"/>
        <dbReference type="ChEBI" id="CHEBI:15377"/>
        <dbReference type="ChEBI" id="CHEBI:16240"/>
        <dbReference type="ChEBI" id="CHEBI:139520"/>
        <dbReference type="ChEBI" id="CHEBI:139521"/>
        <dbReference type="EC" id="1.11.1.7"/>
    </reaction>
</comment>
<feature type="binding site" evidence="15">
    <location>
        <position position="193"/>
    </location>
    <ligand>
        <name>Ca(2+)</name>
        <dbReference type="ChEBI" id="CHEBI:29108"/>
        <label>2</label>
    </ligand>
</feature>
<dbReference type="Pfam" id="PF00141">
    <property type="entry name" value="peroxidase"/>
    <property type="match status" value="2"/>
</dbReference>
<feature type="binding site" evidence="15">
    <location>
        <position position="244"/>
    </location>
    <ligand>
        <name>Ca(2+)</name>
        <dbReference type="ChEBI" id="CHEBI:29108"/>
        <label>2</label>
    </ligand>
</feature>
<dbReference type="InterPro" id="IPR002016">
    <property type="entry name" value="Haem_peroxidase"/>
</dbReference>
<evidence type="ECO:0000256" key="14">
    <source>
        <dbReference type="PIRSR" id="PIRSR600823-2"/>
    </source>
</evidence>
<evidence type="ECO:0000313" key="21">
    <source>
        <dbReference type="Proteomes" id="UP000283530"/>
    </source>
</evidence>
<dbReference type="InterPro" id="IPR033905">
    <property type="entry name" value="Secretory_peroxidase"/>
</dbReference>
<dbReference type="PROSITE" id="PS50873">
    <property type="entry name" value="PEROXIDASE_4"/>
    <property type="match status" value="2"/>
</dbReference>
<dbReference type="GO" id="GO:0006979">
    <property type="term" value="P:response to oxidative stress"/>
    <property type="evidence" value="ECO:0007669"/>
    <property type="project" value="InterPro"/>
</dbReference>
<dbReference type="SUPFAM" id="SSF48113">
    <property type="entry name" value="Heme-dependent peroxidases"/>
    <property type="match status" value="2"/>
</dbReference>
<dbReference type="FunFam" id="1.10.420.10:FF:000001">
    <property type="entry name" value="Peroxidase"/>
    <property type="match status" value="2"/>
</dbReference>
<dbReference type="InterPro" id="IPR000823">
    <property type="entry name" value="Peroxidase_pln"/>
</dbReference>
<evidence type="ECO:0000256" key="7">
    <source>
        <dbReference type="ARBA" id="ARBA00022837"/>
    </source>
</evidence>
<organism evidence="20 21">
    <name type="scientific">Cinnamomum micranthum f. kanehirae</name>
    <dbReference type="NCBI Taxonomy" id="337451"/>
    <lineage>
        <taxon>Eukaryota</taxon>
        <taxon>Viridiplantae</taxon>
        <taxon>Streptophyta</taxon>
        <taxon>Embryophyta</taxon>
        <taxon>Tracheophyta</taxon>
        <taxon>Spermatophyta</taxon>
        <taxon>Magnoliopsida</taxon>
        <taxon>Magnoliidae</taxon>
        <taxon>Laurales</taxon>
        <taxon>Lauraceae</taxon>
        <taxon>Cinnamomum</taxon>
    </lineage>
</organism>
<evidence type="ECO:0000256" key="5">
    <source>
        <dbReference type="ARBA" id="ARBA00022617"/>
    </source>
</evidence>
<evidence type="ECO:0000256" key="1">
    <source>
        <dbReference type="ARBA" id="ARBA00000189"/>
    </source>
</evidence>
<comment type="similarity">
    <text evidence="2">Belongs to the peroxidase family. Ascorbate peroxidase subfamily.</text>
</comment>
<comment type="caution">
    <text evidence="20">The sequence shown here is derived from an EMBL/GenBank/DDBJ whole genome shotgun (WGS) entry which is preliminary data.</text>
</comment>
<evidence type="ECO:0000256" key="9">
    <source>
        <dbReference type="ARBA" id="ARBA00023004"/>
    </source>
</evidence>
<feature type="binding site" evidence="15">
    <location>
        <position position="252"/>
    </location>
    <ligand>
        <name>Ca(2+)</name>
        <dbReference type="ChEBI" id="CHEBI:29108"/>
        <label>2</label>
    </ligand>
</feature>
<dbReference type="AlphaFoldDB" id="A0A3S3PQZ1"/>
<dbReference type="InterPro" id="IPR019793">
    <property type="entry name" value="Peroxidases_heam-ligand_BS"/>
</dbReference>
<feature type="disulfide bond" evidence="17">
    <location>
        <begin position="199"/>
        <end position="231"/>
    </location>
</feature>